<protein>
    <submittedName>
        <fullName evidence="3">Uncharacterized protein</fullName>
    </submittedName>
</protein>
<organism evidence="3 4">
    <name type="scientific">Eragrostis curvula</name>
    <name type="common">weeping love grass</name>
    <dbReference type="NCBI Taxonomy" id="38414"/>
    <lineage>
        <taxon>Eukaryota</taxon>
        <taxon>Viridiplantae</taxon>
        <taxon>Streptophyta</taxon>
        <taxon>Embryophyta</taxon>
        <taxon>Tracheophyta</taxon>
        <taxon>Spermatophyta</taxon>
        <taxon>Magnoliopsida</taxon>
        <taxon>Liliopsida</taxon>
        <taxon>Poales</taxon>
        <taxon>Poaceae</taxon>
        <taxon>PACMAD clade</taxon>
        <taxon>Chloridoideae</taxon>
        <taxon>Eragrostideae</taxon>
        <taxon>Eragrostidinae</taxon>
        <taxon>Eragrostis</taxon>
    </lineage>
</organism>
<keyword evidence="4" id="KW-1185">Reference proteome</keyword>
<dbReference type="PANTHER" id="PTHR31625">
    <property type="match status" value="1"/>
</dbReference>
<evidence type="ECO:0000313" key="4">
    <source>
        <dbReference type="Proteomes" id="UP000324897"/>
    </source>
</evidence>
<evidence type="ECO:0000256" key="1">
    <source>
        <dbReference type="ARBA" id="ARBA00022679"/>
    </source>
</evidence>
<dbReference type="AlphaFoldDB" id="A0A5J9V618"/>
<reference evidence="3 4" key="1">
    <citation type="journal article" date="2019" name="Sci. Rep.">
        <title>A high-quality genome of Eragrostis curvula grass provides insights into Poaceae evolution and supports new strategies to enhance forage quality.</title>
        <authorList>
            <person name="Carballo J."/>
            <person name="Santos B.A.C.M."/>
            <person name="Zappacosta D."/>
            <person name="Garbus I."/>
            <person name="Selva J.P."/>
            <person name="Gallo C.A."/>
            <person name="Diaz A."/>
            <person name="Albertini E."/>
            <person name="Caccamo M."/>
            <person name="Echenique V."/>
        </authorList>
    </citation>
    <scope>NUCLEOTIDE SEQUENCE [LARGE SCALE GENOMIC DNA]</scope>
    <source>
        <strain evidence="4">cv. Victoria</strain>
        <tissue evidence="3">Leaf</tissue>
    </source>
</reference>
<comment type="caution">
    <text evidence="3">The sequence shown here is derived from an EMBL/GenBank/DDBJ whole genome shotgun (WGS) entry which is preliminary data.</text>
</comment>
<dbReference type="SUPFAM" id="SSF52777">
    <property type="entry name" value="CoA-dependent acyltransferases"/>
    <property type="match status" value="1"/>
</dbReference>
<name>A0A5J9V618_9POAL</name>
<dbReference type="OrthoDB" id="659248at2759"/>
<dbReference type="Gene3D" id="3.30.559.10">
    <property type="entry name" value="Chloramphenicol acetyltransferase-like domain"/>
    <property type="match status" value="2"/>
</dbReference>
<keyword evidence="2" id="KW-0012">Acyltransferase</keyword>
<dbReference type="InterPro" id="IPR051504">
    <property type="entry name" value="Plant_metabolite_acyltrans"/>
</dbReference>
<evidence type="ECO:0000256" key="2">
    <source>
        <dbReference type="ARBA" id="ARBA00023315"/>
    </source>
</evidence>
<gene>
    <name evidence="3" type="ORF">EJB05_22537</name>
</gene>
<dbReference type="Proteomes" id="UP000324897">
    <property type="component" value="Chromosome 1"/>
</dbReference>
<feature type="non-terminal residue" evidence="3">
    <location>
        <position position="1"/>
    </location>
</feature>
<dbReference type="Pfam" id="PF02458">
    <property type="entry name" value="Transferase"/>
    <property type="match status" value="1"/>
</dbReference>
<proteinExistence type="predicted"/>
<dbReference type="GO" id="GO:0016747">
    <property type="term" value="F:acyltransferase activity, transferring groups other than amino-acyl groups"/>
    <property type="evidence" value="ECO:0007669"/>
    <property type="project" value="UniProtKB-ARBA"/>
</dbReference>
<dbReference type="Gramene" id="TVU30887">
    <property type="protein sequence ID" value="TVU30887"/>
    <property type="gene ID" value="EJB05_22537"/>
</dbReference>
<dbReference type="EMBL" id="RWGY01000011">
    <property type="protein sequence ID" value="TVU30887.1"/>
    <property type="molecule type" value="Genomic_DNA"/>
</dbReference>
<sequence length="442" mass="47565">MSSWVRVVKVSHVLPAPATGSPEPALPDDHLVRLSSIDCFVGVMPLQRFFFNEGPGVPPFPSLVRSLESSLATVLATFLPLAGKLTYRPSAGDLVVDCSPGRSLTGREAEYAGSMADVHRLAAGDENDPETLMRLGPMLNATHLPAPVLAVQVTRPAAGDGGVVVGVSVHHAVADGHSVWQFMRAWAAASSGDGMPSPSFDRAAIWHPKSMELARRFLHTMASSLPMRRRSFTLRADQIESVKQRILAQSKAIGEQLEKHPSTYVAVSSLVWTSIVRAMPRPDHAADNDDEACYFGVPIDCRRHLSPPSYVGQGYFGNCLTLRLATAPASDLACADTGLARAAAAIRDAVLANLEDPLRDAEGWPELLRGVPMERLTPTGSSNRFMAYETDFGWGAPTRVELVSPCAWEKMLLLGAPDGAVQVTMALDHAHMEGFAAMFLQV</sequence>
<dbReference type="InterPro" id="IPR023213">
    <property type="entry name" value="CAT-like_dom_sf"/>
</dbReference>
<keyword evidence="1" id="KW-0808">Transferase</keyword>
<accession>A0A5J9V618</accession>
<evidence type="ECO:0000313" key="3">
    <source>
        <dbReference type="EMBL" id="TVU30887.1"/>
    </source>
</evidence>